<dbReference type="InterPro" id="IPR050469">
    <property type="entry name" value="Diguanylate_Cyclase"/>
</dbReference>
<dbReference type="SMART" id="SM00267">
    <property type="entry name" value="GGDEF"/>
    <property type="match status" value="1"/>
</dbReference>
<keyword evidence="3" id="KW-0472">Membrane</keyword>
<dbReference type="Gene3D" id="6.10.340.10">
    <property type="match status" value="1"/>
</dbReference>
<feature type="transmembrane region" description="Helical" evidence="3">
    <location>
        <begin position="33"/>
        <end position="52"/>
    </location>
</feature>
<evidence type="ECO:0000256" key="1">
    <source>
        <dbReference type="ARBA" id="ARBA00012528"/>
    </source>
</evidence>
<dbReference type="RefSeq" id="WP_169145050.1">
    <property type="nucleotide sequence ID" value="NZ_JABBGA010000004.1"/>
</dbReference>
<dbReference type="InterPro" id="IPR043128">
    <property type="entry name" value="Rev_trsase/Diguanyl_cyclase"/>
</dbReference>
<dbReference type="Pfam" id="PF09984">
    <property type="entry name" value="sCache_4"/>
    <property type="match status" value="1"/>
</dbReference>
<evidence type="ECO:0000256" key="2">
    <source>
        <dbReference type="ARBA" id="ARBA00034247"/>
    </source>
</evidence>
<dbReference type="PANTHER" id="PTHR45138:SF9">
    <property type="entry name" value="DIGUANYLATE CYCLASE DGCM-RELATED"/>
    <property type="match status" value="1"/>
</dbReference>
<dbReference type="AlphaFoldDB" id="A0A848G2M7"/>
<proteinExistence type="predicted"/>
<accession>A0A848G2M7</accession>
<sequence length="462" mass="50093">MEPLKFVRAGKWLVPLRDPLAKWFRGLSLKQHLLLTVLMPFLLASVAIPLFFRLTGDAHSRSIEDAARERGLAIVQLLAPAAEFGIAVRSPAHLDHLLQTVLDQQDVVAVTIYSHAGEVIAEGGRAEVATPSLIVTTTRARLIEARNGRISFAAPVTSAPVAFDDVEAAGLSADAPLAQDTMGWVYVELDTHASAQRENSAILFFLLLALVTLLFSACSALHLAHKVDEPLAHLARAVRRMLDGDVDASVPVDAVSPELQSLQDGVNALGRAIANLQGTMHRRIEETTGILAYQVRHDPLTGLSNRRAFEEALDEAMSASRRASDQSALCFMDLDHFKLVNDAGGHAAGDALLCEIAMLIQHRLRTQDLICRIGGDEFALILRGCTRDDAKCITMSLCEAIAALSFYWEDECFKVSVSIGVTLIDETATSKMDLLKAADAACYSAKRHGRNQVVVHQGARLA</sequence>
<dbReference type="CDD" id="cd01949">
    <property type="entry name" value="GGDEF"/>
    <property type="match status" value="1"/>
</dbReference>
<keyword evidence="3" id="KW-1133">Transmembrane helix</keyword>
<comment type="caution">
    <text evidence="6">The sequence shown here is derived from an EMBL/GenBank/DDBJ whole genome shotgun (WGS) entry which is preliminary data.</text>
</comment>
<dbReference type="FunFam" id="3.30.70.270:FF:000001">
    <property type="entry name" value="Diguanylate cyclase domain protein"/>
    <property type="match status" value="1"/>
</dbReference>
<dbReference type="PANTHER" id="PTHR45138">
    <property type="entry name" value="REGULATORY COMPONENTS OF SENSORY TRANSDUCTION SYSTEM"/>
    <property type="match status" value="1"/>
</dbReference>
<feature type="domain" description="GGDEF" evidence="5">
    <location>
        <begin position="325"/>
        <end position="458"/>
    </location>
</feature>
<dbReference type="InterPro" id="IPR000160">
    <property type="entry name" value="GGDEF_dom"/>
</dbReference>
<dbReference type="SUPFAM" id="SSF55073">
    <property type="entry name" value="Nucleotide cyclase"/>
    <property type="match status" value="1"/>
</dbReference>
<reference evidence="6 7" key="1">
    <citation type="submission" date="2020-04" db="EMBL/GenBank/DDBJ databases">
        <title>Zoogloea sp. G-4-1-14 isolated from soil.</title>
        <authorList>
            <person name="Dahal R.H."/>
        </authorList>
    </citation>
    <scope>NUCLEOTIDE SEQUENCE [LARGE SCALE GENOMIC DNA]</scope>
    <source>
        <strain evidence="6 7">G-4-1-14</strain>
    </source>
</reference>
<evidence type="ECO:0000313" key="6">
    <source>
        <dbReference type="EMBL" id="NML25409.1"/>
    </source>
</evidence>
<dbReference type="PROSITE" id="PS50885">
    <property type="entry name" value="HAMP"/>
    <property type="match status" value="1"/>
</dbReference>
<feature type="transmembrane region" description="Helical" evidence="3">
    <location>
        <begin position="202"/>
        <end position="224"/>
    </location>
</feature>
<keyword evidence="7" id="KW-1185">Reference proteome</keyword>
<gene>
    <name evidence="6" type="ORF">HHL15_06625</name>
</gene>
<name>A0A848G2M7_9RHOO</name>
<comment type="catalytic activity">
    <reaction evidence="2">
        <text>2 GTP = 3',3'-c-di-GMP + 2 diphosphate</text>
        <dbReference type="Rhea" id="RHEA:24898"/>
        <dbReference type="ChEBI" id="CHEBI:33019"/>
        <dbReference type="ChEBI" id="CHEBI:37565"/>
        <dbReference type="ChEBI" id="CHEBI:58805"/>
        <dbReference type="EC" id="2.7.7.65"/>
    </reaction>
</comment>
<dbReference type="InterPro" id="IPR029787">
    <property type="entry name" value="Nucleotide_cyclase"/>
</dbReference>
<feature type="domain" description="HAMP" evidence="4">
    <location>
        <begin position="225"/>
        <end position="278"/>
    </location>
</feature>
<dbReference type="EMBL" id="JABBGA010000004">
    <property type="protein sequence ID" value="NML25409.1"/>
    <property type="molecule type" value="Genomic_DNA"/>
</dbReference>
<dbReference type="EC" id="2.7.7.65" evidence="1"/>
<dbReference type="Pfam" id="PF00990">
    <property type="entry name" value="GGDEF"/>
    <property type="match status" value="1"/>
</dbReference>
<dbReference type="GO" id="GO:0052621">
    <property type="term" value="F:diguanylate cyclase activity"/>
    <property type="evidence" value="ECO:0007669"/>
    <property type="project" value="UniProtKB-EC"/>
</dbReference>
<evidence type="ECO:0000313" key="7">
    <source>
        <dbReference type="Proteomes" id="UP000580043"/>
    </source>
</evidence>
<keyword evidence="3" id="KW-0812">Transmembrane</keyword>
<evidence type="ECO:0000259" key="5">
    <source>
        <dbReference type="PROSITE" id="PS50887"/>
    </source>
</evidence>
<dbReference type="GO" id="GO:0007165">
    <property type="term" value="P:signal transduction"/>
    <property type="evidence" value="ECO:0007669"/>
    <property type="project" value="InterPro"/>
</dbReference>
<dbReference type="GO" id="GO:0043709">
    <property type="term" value="P:cell adhesion involved in single-species biofilm formation"/>
    <property type="evidence" value="ECO:0007669"/>
    <property type="project" value="TreeGrafter"/>
</dbReference>
<dbReference type="Proteomes" id="UP000580043">
    <property type="component" value="Unassembled WGS sequence"/>
</dbReference>
<dbReference type="NCBIfam" id="TIGR00254">
    <property type="entry name" value="GGDEF"/>
    <property type="match status" value="1"/>
</dbReference>
<dbReference type="Gene3D" id="3.30.70.270">
    <property type="match status" value="1"/>
</dbReference>
<dbReference type="PROSITE" id="PS50887">
    <property type="entry name" value="GGDEF"/>
    <property type="match status" value="1"/>
</dbReference>
<evidence type="ECO:0000256" key="3">
    <source>
        <dbReference type="SAM" id="Phobius"/>
    </source>
</evidence>
<evidence type="ECO:0000259" key="4">
    <source>
        <dbReference type="PROSITE" id="PS50885"/>
    </source>
</evidence>
<dbReference type="GO" id="GO:1902201">
    <property type="term" value="P:negative regulation of bacterial-type flagellum-dependent cell motility"/>
    <property type="evidence" value="ECO:0007669"/>
    <property type="project" value="TreeGrafter"/>
</dbReference>
<dbReference type="GO" id="GO:0005886">
    <property type="term" value="C:plasma membrane"/>
    <property type="evidence" value="ECO:0007669"/>
    <property type="project" value="TreeGrafter"/>
</dbReference>
<protein>
    <recommendedName>
        <fullName evidence="1">diguanylate cyclase</fullName>
        <ecNumber evidence="1">2.7.7.65</ecNumber>
    </recommendedName>
</protein>
<organism evidence="6 7">
    <name type="scientific">Zoogloea dura</name>
    <dbReference type="NCBI Taxonomy" id="2728840"/>
    <lineage>
        <taxon>Bacteria</taxon>
        <taxon>Pseudomonadati</taxon>
        <taxon>Pseudomonadota</taxon>
        <taxon>Betaproteobacteria</taxon>
        <taxon>Rhodocyclales</taxon>
        <taxon>Zoogloeaceae</taxon>
        <taxon>Zoogloea</taxon>
    </lineage>
</organism>
<dbReference type="InterPro" id="IPR019247">
    <property type="entry name" value="Histidine_kinase_BarA_N"/>
</dbReference>
<dbReference type="InterPro" id="IPR003660">
    <property type="entry name" value="HAMP_dom"/>
</dbReference>